<reference evidence="1" key="1">
    <citation type="submission" date="2020-05" db="EMBL/GenBank/DDBJ databases">
        <authorList>
            <person name="Chiriac C."/>
            <person name="Salcher M."/>
            <person name="Ghai R."/>
            <person name="Kavagutti S V."/>
        </authorList>
    </citation>
    <scope>NUCLEOTIDE SEQUENCE</scope>
</reference>
<dbReference type="EMBL" id="CAEZVQ010000004">
    <property type="protein sequence ID" value="CAB4626785.1"/>
    <property type="molecule type" value="Genomic_DNA"/>
</dbReference>
<gene>
    <name evidence="1" type="ORF">UFOPK2086_00082</name>
</gene>
<sequence>MCAAASTPTRMKPAWLMDEYASMRLTLVCTTAIVEPTKMLRTARTQITGRQSSTRDSSPTIKIRNNAANAATLAADAMYDVTDVGAPSYTSGVQIWNGAAETLKPRPTNMRPIPISNIASEPPTAILSDNALAMPLMFVDAVAPYTRAMPYSKNAEAKPPRMKYLRPDS</sequence>
<dbReference type="AlphaFoldDB" id="A0A6J6IQN5"/>
<proteinExistence type="predicted"/>
<evidence type="ECO:0000313" key="1">
    <source>
        <dbReference type="EMBL" id="CAB4626785.1"/>
    </source>
</evidence>
<protein>
    <submittedName>
        <fullName evidence="1">Unannotated protein</fullName>
    </submittedName>
</protein>
<name>A0A6J6IQN5_9ZZZZ</name>
<accession>A0A6J6IQN5</accession>
<organism evidence="1">
    <name type="scientific">freshwater metagenome</name>
    <dbReference type="NCBI Taxonomy" id="449393"/>
    <lineage>
        <taxon>unclassified sequences</taxon>
        <taxon>metagenomes</taxon>
        <taxon>ecological metagenomes</taxon>
    </lineage>
</organism>